<comment type="caution">
    <text evidence="2">The sequence shown here is derived from an EMBL/GenBank/DDBJ whole genome shotgun (WGS) entry which is preliminary data.</text>
</comment>
<dbReference type="EMBL" id="JBEPLU010000001">
    <property type="protein sequence ID" value="MET3526558.1"/>
    <property type="molecule type" value="Genomic_DNA"/>
</dbReference>
<evidence type="ECO:0000313" key="3">
    <source>
        <dbReference type="Proteomes" id="UP001549110"/>
    </source>
</evidence>
<feature type="transmembrane region" description="Helical" evidence="1">
    <location>
        <begin position="21"/>
        <end position="41"/>
    </location>
</feature>
<reference evidence="2 3" key="1">
    <citation type="submission" date="2024-06" db="EMBL/GenBank/DDBJ databases">
        <title>Genomic Encyclopedia of Type Strains, Phase IV (KMG-IV): sequencing the most valuable type-strain genomes for metagenomic binning, comparative biology and taxonomic classification.</title>
        <authorList>
            <person name="Goeker M."/>
        </authorList>
    </citation>
    <scope>NUCLEOTIDE SEQUENCE [LARGE SCALE GENOMIC DNA]</scope>
    <source>
        <strain evidence="2 3">DSM 17809</strain>
    </source>
</reference>
<dbReference type="Proteomes" id="UP001549110">
    <property type="component" value="Unassembled WGS sequence"/>
</dbReference>
<sequence>MTCTYDQSIELPRGGDLLRDVVLVLALAIIAAPLAVIALGAA</sequence>
<keyword evidence="1" id="KW-0472">Membrane</keyword>
<proteinExistence type="predicted"/>
<keyword evidence="1" id="KW-0812">Transmembrane</keyword>
<evidence type="ECO:0000256" key="1">
    <source>
        <dbReference type="SAM" id="Phobius"/>
    </source>
</evidence>
<name>A0ABV2EHP8_9CAUL</name>
<evidence type="ECO:0000313" key="2">
    <source>
        <dbReference type="EMBL" id="MET3526558.1"/>
    </source>
</evidence>
<accession>A0ABV2EHP8</accession>
<organism evidence="2 3">
    <name type="scientific">Phenylobacterium koreense</name>
    <dbReference type="NCBI Taxonomy" id="266125"/>
    <lineage>
        <taxon>Bacteria</taxon>
        <taxon>Pseudomonadati</taxon>
        <taxon>Pseudomonadota</taxon>
        <taxon>Alphaproteobacteria</taxon>
        <taxon>Caulobacterales</taxon>
        <taxon>Caulobacteraceae</taxon>
        <taxon>Phenylobacterium</taxon>
    </lineage>
</organism>
<dbReference type="RefSeq" id="WP_331928144.1">
    <property type="nucleotide sequence ID" value="NZ_JBEPLU010000001.1"/>
</dbReference>
<keyword evidence="1" id="KW-1133">Transmembrane helix</keyword>
<gene>
    <name evidence="2" type="ORF">ABID41_001653</name>
</gene>
<protein>
    <submittedName>
        <fullName evidence="2">Uncharacterized protein</fullName>
    </submittedName>
</protein>
<keyword evidence="3" id="KW-1185">Reference proteome</keyword>